<keyword evidence="3 5" id="KW-1133">Transmembrane helix</keyword>
<evidence type="ECO:0000313" key="7">
    <source>
        <dbReference type="EMBL" id="QCD43164.1"/>
    </source>
</evidence>
<reference evidence="8" key="1">
    <citation type="submission" date="2019-02" db="EMBL/GenBank/DDBJ databases">
        <title>Isolation and identification of novel species under the genus Muribaculum.</title>
        <authorList>
            <person name="Miyake S."/>
            <person name="Ding Y."/>
            <person name="Low A."/>
            <person name="Soh M."/>
            <person name="Seedorf H."/>
        </authorList>
    </citation>
    <scope>NUCLEOTIDE SEQUENCE [LARGE SCALE GENOMIC DNA]</scope>
    <source>
        <strain evidence="8">H5</strain>
    </source>
</reference>
<evidence type="ECO:0000313" key="8">
    <source>
        <dbReference type="Proteomes" id="UP000297149"/>
    </source>
</evidence>
<feature type="domain" description="Translocation and assembly module TamB C-terminal" evidence="6">
    <location>
        <begin position="1137"/>
        <end position="1543"/>
    </location>
</feature>
<evidence type="ECO:0000256" key="4">
    <source>
        <dbReference type="ARBA" id="ARBA00023136"/>
    </source>
</evidence>
<name>A0A4P7W534_9BACT</name>
<dbReference type="RefSeq" id="WP_136416479.1">
    <property type="nucleotide sequence ID" value="NZ_CP039396.1"/>
</dbReference>
<keyword evidence="4 5" id="KW-0472">Membrane</keyword>
<dbReference type="Pfam" id="PF04357">
    <property type="entry name" value="TamB"/>
    <property type="match status" value="1"/>
</dbReference>
<organism evidence="7 8">
    <name type="scientific">Duncaniella dubosii</name>
    <dbReference type="NCBI Taxonomy" id="2518971"/>
    <lineage>
        <taxon>Bacteria</taxon>
        <taxon>Pseudomonadati</taxon>
        <taxon>Bacteroidota</taxon>
        <taxon>Bacteroidia</taxon>
        <taxon>Bacteroidales</taxon>
        <taxon>Muribaculaceae</taxon>
        <taxon>Duncaniella</taxon>
    </lineage>
</organism>
<accession>A0A4P7W534</accession>
<protein>
    <recommendedName>
        <fullName evidence="6">Translocation and assembly module TamB C-terminal domain-containing protein</fullName>
    </recommendedName>
</protein>
<dbReference type="EMBL" id="CP039396">
    <property type="protein sequence ID" value="QCD43164.1"/>
    <property type="molecule type" value="Genomic_DNA"/>
</dbReference>
<evidence type="ECO:0000256" key="5">
    <source>
        <dbReference type="SAM" id="Phobius"/>
    </source>
</evidence>
<evidence type="ECO:0000256" key="3">
    <source>
        <dbReference type="ARBA" id="ARBA00022989"/>
    </source>
</evidence>
<dbReference type="PANTHER" id="PTHR36985:SF1">
    <property type="entry name" value="TRANSLOCATION AND ASSEMBLY MODULE SUBUNIT TAMB"/>
    <property type="match status" value="1"/>
</dbReference>
<evidence type="ECO:0000259" key="6">
    <source>
        <dbReference type="Pfam" id="PF04357"/>
    </source>
</evidence>
<dbReference type="Proteomes" id="UP000297149">
    <property type="component" value="Chromosome"/>
</dbReference>
<dbReference type="GO" id="GO:0009306">
    <property type="term" value="P:protein secretion"/>
    <property type="evidence" value="ECO:0007669"/>
    <property type="project" value="InterPro"/>
</dbReference>
<gene>
    <name evidence="7" type="ORF">E7747_13280</name>
</gene>
<dbReference type="KEGG" id="ddb:E7747_13280"/>
<dbReference type="InterPro" id="IPR007452">
    <property type="entry name" value="TamB_C"/>
</dbReference>
<evidence type="ECO:0000256" key="1">
    <source>
        <dbReference type="ARBA" id="ARBA00004167"/>
    </source>
</evidence>
<dbReference type="GO" id="GO:0005886">
    <property type="term" value="C:plasma membrane"/>
    <property type="evidence" value="ECO:0007669"/>
    <property type="project" value="InterPro"/>
</dbReference>
<evidence type="ECO:0000256" key="2">
    <source>
        <dbReference type="ARBA" id="ARBA00022692"/>
    </source>
</evidence>
<keyword evidence="8" id="KW-1185">Reference proteome</keyword>
<comment type="subcellular location">
    <subcellularLocation>
        <location evidence="1">Membrane</location>
        <topology evidence="1">Single-pass membrane protein</topology>
    </subcellularLocation>
</comment>
<keyword evidence="2 5" id="KW-0812">Transmembrane</keyword>
<proteinExistence type="predicted"/>
<dbReference type="PANTHER" id="PTHR36985">
    <property type="entry name" value="TRANSLOCATION AND ASSEMBLY MODULE SUBUNIT TAMB"/>
    <property type="match status" value="1"/>
</dbReference>
<sequence>MSRNIGKKSLRAFLWTLLGLVLLLIAIPILLYVPVVQDFAVKIATQQVSKSTGMKIGIGKLRLGFPLKLKVEEASVIMANGDTMLTSARLAVDVRLMPLLKGEIEVSGAELESAFYQLGNNDSVMWLRANVNRADIDGSEINLKTGRIDLSTVDIDGVRVRLRMLNDTTTTPVDTAQATPWNVNADRITISNLAYEMSMEPIIDSLGCMVDMMELRDGHFDMATKKIYGRSLQVDSVTAAYIYPLVGNGTSTDMSTDSVTAVESDLWTITADSLRLTARSGLYAQKGVRPAKGFDPSYIEVSDVNIEVDSFFNKGTAIRVPLKNLSANERCGLMFHADGLFEMDSKKMSARDFSIETLRSSLLVNAEMGMGDLLTDRSLPLGLKASGRIDPKEIIMAFPDMKAMLKPVTPISLSADIEGTPSLLNVYTLDLRMPTLAHIALEGEISNPFNPEKIGGQLNIDGTLSTITDKQFAFLPIKTVPALSINGTVDYYPQKVSGDVVLMTGGGKLAGAGRWVGKAESYSATLNLHDFPVDAFVPEYGVGRVTATLTVDGKGYNPLNKSTYIDADVKVGSIVYNKATYSDIALNTTLHDGNASGLIESSNQDADASARFDAQIDGDTVEWNLNADIRNVNLQALGLSPTLNRGSLDLTTSGRYNVAKSSIDARADVSNLTWNLPEIDIISPQPINLSLVSSDSILNGGLVNGDLDLKLSSDNSLFGFMDGLTAGMKEVTAQMDSMRVDVGRLHLSFPHFDMILNMGKNNVAARYLNESSKIEFNRFTAGLHNDSLLWINMLANGFMTGTTRLDTISFNAIQHGTYLVYKADINNRPGTFDDFAHVVLNGFVGSNRFSAYLKQQNIKGENGFNLGLTAMLVDSVVTVKLVPTKPTIAYKPWTINKDNFISYNLAARHLDASLSLQGEKSFIKIFTEHPLTADSLTRNVEGHPVCDDLIVQISQVELQDWLSINPFAPPIKGDLNADMRIHYEDGILTGKGDISLLDLFYGRDKVGDFDLAVDVANSHNGKLMADMSLMVDSVKTITAHGVLNDSTAENPFMLDFRMIKFPLRIANPFIPEGMANLSGMLNGEMEITGSMSHPVFNGFIDFDTTAVKVKMLGTSFTFSEEKIPVDSGIISFNDFTIKGCNDNPFYLNGTVDARNLANPALDISINAKNIEVVNSSRARGGADIYGKAFLDVNAKAKGDMTRINLDADLGVLAGTNVTYVLSEASQALSSQSTEDMVHFVQFNDTSSVAKADSIANAPMAINLDARLSIEEGSIINVDLSANGSNKVQVQPSGNVVFTMSELNGDRMTGRININNGFVRYTPPFMSEKNFAFREGSYISFNGDMMNPILNIQAVDIIKANVTQDGQDSRLVNFNVKLSVTNTLDNMNVAFDLSTDDDITVQNELASMSAEQRANQAMNLLLYNVYSGAGTKGNANLSGNQLYSFLTSQLNSWAANNIRGVDLSFGIDQYDKTYGGSTSTTTSYSYRVSKTFFNDRFKIVVGGNYSTDADADENFSQNLINDISFEYMLNKSGSMYIKIFRHTGYESILEGEITQTGVGFVLKRKLNTLWELFGIRRED</sequence>
<feature type="transmembrane region" description="Helical" evidence="5">
    <location>
        <begin position="12"/>
        <end position="33"/>
    </location>
</feature>